<dbReference type="AlphaFoldDB" id="A0A4R2P0T5"/>
<evidence type="ECO:0000313" key="2">
    <source>
        <dbReference type="Proteomes" id="UP000294564"/>
    </source>
</evidence>
<name>A0A4R2P0T5_9FLAO</name>
<proteinExistence type="predicted"/>
<dbReference type="Proteomes" id="UP000294564">
    <property type="component" value="Unassembled WGS sequence"/>
</dbReference>
<protein>
    <submittedName>
        <fullName evidence="1">Uncharacterized protein</fullName>
    </submittedName>
</protein>
<reference evidence="1 2" key="1">
    <citation type="submission" date="2019-03" db="EMBL/GenBank/DDBJ databases">
        <title>Genomic Encyclopedia of Type Strains, Phase IV (KMG-IV): sequencing the most valuable type-strain genomes for metagenomic binning, comparative biology and taxonomic classification.</title>
        <authorList>
            <person name="Goeker M."/>
        </authorList>
    </citation>
    <scope>NUCLEOTIDE SEQUENCE [LARGE SCALE GENOMIC DNA]</scope>
    <source>
        <strain evidence="1 2">DSM 14836</strain>
    </source>
</reference>
<gene>
    <name evidence="1" type="ORF">EV195_101392</name>
</gene>
<evidence type="ECO:0000313" key="1">
    <source>
        <dbReference type="EMBL" id="TCP28230.1"/>
    </source>
</evidence>
<accession>A0A4R2P0T5</accession>
<keyword evidence="2" id="KW-1185">Reference proteome</keyword>
<dbReference type="RefSeq" id="WP_132792159.1">
    <property type="nucleotide sequence ID" value="NZ_SLXM01000001.1"/>
</dbReference>
<dbReference type="EMBL" id="SLXM01000001">
    <property type="protein sequence ID" value="TCP28230.1"/>
    <property type="molecule type" value="Genomic_DNA"/>
</dbReference>
<comment type="caution">
    <text evidence="1">The sequence shown here is derived from an EMBL/GenBank/DDBJ whole genome shotgun (WGS) entry which is preliminary data.</text>
</comment>
<organism evidence="1 2">
    <name type="scientific">Tenacibaculum skagerrakense</name>
    <dbReference type="NCBI Taxonomy" id="186571"/>
    <lineage>
        <taxon>Bacteria</taxon>
        <taxon>Pseudomonadati</taxon>
        <taxon>Bacteroidota</taxon>
        <taxon>Flavobacteriia</taxon>
        <taxon>Flavobacteriales</taxon>
        <taxon>Flavobacteriaceae</taxon>
        <taxon>Tenacibaculum</taxon>
    </lineage>
</organism>
<sequence>MKKSILNLGKAINKNSQRVISGGFGSLNYQCPNGGRALVGCINGTLIGFCAGGVTVDFGPCR</sequence>
<dbReference type="OrthoDB" id="1189823at2"/>